<organism evidence="1 2">
    <name type="scientific">Sediminibacterium roseum</name>
    <dbReference type="NCBI Taxonomy" id="1978412"/>
    <lineage>
        <taxon>Bacteria</taxon>
        <taxon>Pseudomonadati</taxon>
        <taxon>Bacteroidota</taxon>
        <taxon>Chitinophagia</taxon>
        <taxon>Chitinophagales</taxon>
        <taxon>Chitinophagaceae</taxon>
        <taxon>Sediminibacterium</taxon>
    </lineage>
</organism>
<dbReference type="InterPro" id="IPR014710">
    <property type="entry name" value="RmlC-like_jellyroll"/>
</dbReference>
<accession>A0ABW9ZPS2</accession>
<name>A0ABW9ZPS2_9BACT</name>
<evidence type="ECO:0000313" key="2">
    <source>
        <dbReference type="Proteomes" id="UP000753802"/>
    </source>
</evidence>
<dbReference type="SUPFAM" id="SSF51182">
    <property type="entry name" value="RmlC-like cupins"/>
    <property type="match status" value="1"/>
</dbReference>
<dbReference type="RefSeq" id="WP_161817391.1">
    <property type="nucleotide sequence ID" value="NZ_JAACJS010000002.1"/>
</dbReference>
<keyword evidence="2" id="KW-1185">Reference proteome</keyword>
<protein>
    <submittedName>
        <fullName evidence="1">dTDP-4-dehydrorhamnose 3,5-epimerase</fullName>
    </submittedName>
</protein>
<evidence type="ECO:0000313" key="1">
    <source>
        <dbReference type="EMBL" id="NCI49094.1"/>
    </source>
</evidence>
<sequence length="139" mass="15799">MGSVKDNIIVTPLKQIEVKGGDVWHAFKRSDPQFREYGEAYFSWVEEGAVKAWKKHKRMTLNLVVPVGTVRFVMMTGQNEFVTEDIGEARYARLTVPPGLWFGFQGLGPGKSLVLNIADIEHDPDEVERSSVNDINYNW</sequence>
<proteinExistence type="predicted"/>
<comment type="caution">
    <text evidence="1">The sequence shown here is derived from an EMBL/GenBank/DDBJ whole genome shotgun (WGS) entry which is preliminary data.</text>
</comment>
<dbReference type="Gene3D" id="2.60.120.10">
    <property type="entry name" value="Jelly Rolls"/>
    <property type="match status" value="1"/>
</dbReference>
<dbReference type="Proteomes" id="UP000753802">
    <property type="component" value="Unassembled WGS sequence"/>
</dbReference>
<reference evidence="1 2" key="1">
    <citation type="submission" date="2020-01" db="EMBL/GenBank/DDBJ databases">
        <title>Genome analysis.</title>
        <authorList>
            <person name="Wu S."/>
            <person name="Wang G."/>
        </authorList>
    </citation>
    <scope>NUCLEOTIDE SEQUENCE [LARGE SCALE GENOMIC DNA]</scope>
    <source>
        <strain evidence="1 2">SYL130</strain>
    </source>
</reference>
<gene>
    <name evidence="1" type="ORF">GWC95_04115</name>
</gene>
<dbReference type="InterPro" id="IPR011051">
    <property type="entry name" value="RmlC_Cupin_sf"/>
</dbReference>
<dbReference type="EMBL" id="JAACJS010000002">
    <property type="protein sequence ID" value="NCI49094.1"/>
    <property type="molecule type" value="Genomic_DNA"/>
</dbReference>